<dbReference type="InterPro" id="IPR011701">
    <property type="entry name" value="MFS"/>
</dbReference>
<feature type="transmembrane region" description="Helical" evidence="6">
    <location>
        <begin position="29"/>
        <end position="47"/>
    </location>
</feature>
<dbReference type="InterPro" id="IPR036259">
    <property type="entry name" value="MFS_trans_sf"/>
</dbReference>
<evidence type="ECO:0000313" key="7">
    <source>
        <dbReference type="EMBL" id="AAD03551.1"/>
    </source>
</evidence>
<keyword evidence="5 6" id="KW-0472">Membrane</keyword>
<dbReference type="GO" id="GO:0022857">
    <property type="term" value="F:transmembrane transporter activity"/>
    <property type="evidence" value="ECO:0007669"/>
    <property type="project" value="InterPro"/>
</dbReference>
<keyword evidence="4 6" id="KW-1133">Transmembrane helix</keyword>
<evidence type="ECO:0000256" key="6">
    <source>
        <dbReference type="SAM" id="Phobius"/>
    </source>
</evidence>
<name>Q9ZFR2_BURCE</name>
<dbReference type="AlphaFoldDB" id="Q9ZFR2"/>
<organism evidence="7">
    <name type="scientific">Burkholderia cepacia</name>
    <name type="common">Pseudomonas cepacia</name>
    <dbReference type="NCBI Taxonomy" id="292"/>
    <lineage>
        <taxon>Bacteria</taxon>
        <taxon>Pseudomonadati</taxon>
        <taxon>Pseudomonadota</taxon>
        <taxon>Betaproteobacteria</taxon>
        <taxon>Burkholderiales</taxon>
        <taxon>Burkholderiaceae</taxon>
        <taxon>Burkholderia</taxon>
        <taxon>Burkholderia cepacia complex</taxon>
    </lineage>
</organism>
<dbReference type="Pfam" id="PF07690">
    <property type="entry name" value="MFS_1"/>
    <property type="match status" value="1"/>
</dbReference>
<evidence type="ECO:0000256" key="1">
    <source>
        <dbReference type="ARBA" id="ARBA00004141"/>
    </source>
</evidence>
<reference evidence="7" key="2">
    <citation type="submission" date="1998-09" db="EMBL/GenBank/DDBJ databases">
        <authorList>
            <person name="Chang H.-K."/>
            <person name="Zylstra G.J."/>
        </authorList>
    </citation>
    <scope>NUCLEOTIDE SEQUENCE</scope>
    <source>
        <strain evidence="7">DBO1</strain>
    </source>
</reference>
<dbReference type="Gene3D" id="1.20.1250.20">
    <property type="entry name" value="MFS general substrate transporter like domains"/>
    <property type="match status" value="1"/>
</dbReference>
<evidence type="ECO:0000256" key="5">
    <source>
        <dbReference type="ARBA" id="ARBA00023136"/>
    </source>
</evidence>
<reference evidence="7" key="1">
    <citation type="journal article" date="1998" name="J. Bacteriol.">
        <title>Novel organization of the genes for phthalate degradation from Burkholderia cepacia DBO1.</title>
        <authorList>
            <person name="Chang H.K."/>
            <person name="Zylstra G.J."/>
        </authorList>
    </citation>
    <scope>NUCLEOTIDE SEQUENCE</scope>
    <source>
        <strain evidence="7">DBO1</strain>
    </source>
</reference>
<dbReference type="PANTHER" id="PTHR43791">
    <property type="entry name" value="PERMEASE-RELATED"/>
    <property type="match status" value="1"/>
</dbReference>
<feature type="transmembrane region" description="Helical" evidence="6">
    <location>
        <begin position="67"/>
        <end position="91"/>
    </location>
</feature>
<dbReference type="PANTHER" id="PTHR43791:SF36">
    <property type="entry name" value="TRANSPORTER, PUTATIVE (AFU_ORTHOLOGUE AFUA_6G08340)-RELATED"/>
    <property type="match status" value="1"/>
</dbReference>
<accession>Q9ZFR2</accession>
<proteinExistence type="predicted"/>
<dbReference type="EMBL" id="AF095748">
    <property type="protein sequence ID" value="AAD03551.1"/>
    <property type="molecule type" value="Genomic_DNA"/>
</dbReference>
<comment type="subcellular location">
    <subcellularLocation>
        <location evidence="1">Membrane</location>
        <topology evidence="1">Multi-pass membrane protein</topology>
    </subcellularLocation>
</comment>
<evidence type="ECO:0000256" key="2">
    <source>
        <dbReference type="ARBA" id="ARBA00022448"/>
    </source>
</evidence>
<dbReference type="GO" id="GO:0016020">
    <property type="term" value="C:membrane"/>
    <property type="evidence" value="ECO:0007669"/>
    <property type="project" value="UniProtKB-SubCell"/>
</dbReference>
<evidence type="ECO:0000256" key="4">
    <source>
        <dbReference type="ARBA" id="ARBA00022989"/>
    </source>
</evidence>
<dbReference type="SUPFAM" id="SSF103473">
    <property type="entry name" value="MFS general substrate transporter"/>
    <property type="match status" value="1"/>
</dbReference>
<sequence>MAHSTLHSGDISLSAVADSAAEEATYRKITLRLMSFLFLCWVLNYLDRVNVSFAQLQLKHDLGLSDAAYGLGVSLFFIGYILLEVPSTLLLRRIGARKTVRGSCCCGAPSPLPWRS</sequence>
<evidence type="ECO:0000256" key="3">
    <source>
        <dbReference type="ARBA" id="ARBA00022692"/>
    </source>
</evidence>
<keyword evidence="2" id="KW-0813">Transport</keyword>
<keyword evidence="3 6" id="KW-0812">Transmembrane</keyword>
<protein>
    <submittedName>
        <fullName evidence="7">Putative phthalate permease N-terminal region</fullName>
    </submittedName>
</protein>
<reference evidence="7" key="3">
    <citation type="journal article" date="1999" name="J. Bacteriol.">
        <title>Role of quinolinate phosphoribosyl transferase in degradation of phthalate by Burkholderia cepacia DBO1.</title>
        <authorList>
            <person name="Chang H.K."/>
            <person name="Zylstra G.J."/>
        </authorList>
    </citation>
    <scope>NUCLEOTIDE SEQUENCE</scope>
    <source>
        <strain evidence="7">DBO1</strain>
    </source>
</reference>